<feature type="domain" description="DUF7707" evidence="3">
    <location>
        <begin position="40"/>
        <end position="134"/>
    </location>
</feature>
<reference evidence="5" key="2">
    <citation type="submission" date="2020-04" db="EMBL/GenBank/DDBJ databases">
        <authorList>
            <consortium name="NCBI Genome Project"/>
        </authorList>
    </citation>
    <scope>NUCLEOTIDE SEQUENCE</scope>
    <source>
        <strain evidence="5">CBS 342.82</strain>
    </source>
</reference>
<dbReference type="GeneID" id="54359991"/>
<sequence length="208" mass="20958">MHASSILVAVAAFAGFAVAQNLDGAVFNGQNYSISGPIAVPPQNLDVGYKRKICLAQTQQCPQICGGLATKNTCDDSTLAWNCSCSNGNQPNISDYEQTVPGQICRTWFINCIAAHPDDADGQSGCKALQCGTKLVRSSSVTTTASSSTNSPTTTGGSNTANGAAATTPAGTATTSTRPNAAATLAAAQNYGHIAIAGGMAALLGLAL</sequence>
<keyword evidence="4" id="KW-1185">Reference proteome</keyword>
<keyword evidence="2" id="KW-0732">Signal</keyword>
<reference evidence="5" key="1">
    <citation type="submission" date="2020-01" db="EMBL/GenBank/DDBJ databases">
        <authorList>
            <consortium name="DOE Joint Genome Institute"/>
            <person name="Haridas S."/>
            <person name="Albert R."/>
            <person name="Binder M."/>
            <person name="Bloem J."/>
            <person name="Labutti K."/>
            <person name="Salamov A."/>
            <person name="Andreopoulos B."/>
            <person name="Baker S.E."/>
            <person name="Barry K."/>
            <person name="Bills G."/>
            <person name="Bluhm B.H."/>
            <person name="Cannon C."/>
            <person name="Castanera R."/>
            <person name="Culley D.E."/>
            <person name="Daum C."/>
            <person name="Ezra D."/>
            <person name="Gonzalez J.B."/>
            <person name="Henrissat B."/>
            <person name="Kuo A."/>
            <person name="Liang C."/>
            <person name="Lipzen A."/>
            <person name="Lutzoni F."/>
            <person name="Magnuson J."/>
            <person name="Mondo S."/>
            <person name="Nolan M."/>
            <person name="Ohm R."/>
            <person name="Pangilinan J."/>
            <person name="Park H.-J."/>
            <person name="Ramirez L."/>
            <person name="Alfaro M."/>
            <person name="Sun H."/>
            <person name="Tritt A."/>
            <person name="Yoshinaga Y."/>
            <person name="Zwiers L.-H."/>
            <person name="Turgeon B.G."/>
            <person name="Goodwin S.B."/>
            <person name="Spatafora J.W."/>
            <person name="Crous P.W."/>
            <person name="Grigoriev I.V."/>
        </authorList>
    </citation>
    <scope>NUCLEOTIDE SEQUENCE</scope>
    <source>
        <strain evidence="5">CBS 342.82</strain>
    </source>
</reference>
<dbReference type="AlphaFoldDB" id="A0A6J3M8I0"/>
<evidence type="ECO:0000256" key="1">
    <source>
        <dbReference type="SAM" id="MobiDB-lite"/>
    </source>
</evidence>
<evidence type="ECO:0000259" key="3">
    <source>
        <dbReference type="Pfam" id="PF24808"/>
    </source>
</evidence>
<dbReference type="PANTHER" id="PTHR38118">
    <property type="entry name" value="ANCHORED CELL WALL PROTEIN 11-RELATED"/>
    <property type="match status" value="1"/>
</dbReference>
<dbReference type="InterPro" id="IPR056124">
    <property type="entry name" value="DUF7707"/>
</dbReference>
<protein>
    <recommendedName>
        <fullName evidence="3">DUF7707 domain-containing protein</fullName>
    </recommendedName>
</protein>
<evidence type="ECO:0000313" key="5">
    <source>
        <dbReference type="RefSeq" id="XP_033461336.1"/>
    </source>
</evidence>
<dbReference type="OrthoDB" id="2121879at2759"/>
<name>A0A6J3M8I0_9PEZI</name>
<feature type="signal peptide" evidence="2">
    <location>
        <begin position="1"/>
        <end position="19"/>
    </location>
</feature>
<dbReference type="PANTHER" id="PTHR38118:SF2">
    <property type="entry name" value="CDP-ALCOHOL PHOSPHATIDYLTRANSFERASE PROTEIN"/>
    <property type="match status" value="1"/>
</dbReference>
<reference evidence="5" key="3">
    <citation type="submission" date="2025-08" db="UniProtKB">
        <authorList>
            <consortium name="RefSeq"/>
        </authorList>
    </citation>
    <scope>IDENTIFICATION</scope>
    <source>
        <strain evidence="5">CBS 342.82</strain>
    </source>
</reference>
<accession>A0A6J3M8I0</accession>
<dbReference type="Pfam" id="PF24808">
    <property type="entry name" value="DUF7707"/>
    <property type="match status" value="1"/>
</dbReference>
<proteinExistence type="predicted"/>
<evidence type="ECO:0000313" key="4">
    <source>
        <dbReference type="Proteomes" id="UP000504637"/>
    </source>
</evidence>
<feature type="region of interest" description="Disordered" evidence="1">
    <location>
        <begin position="142"/>
        <end position="176"/>
    </location>
</feature>
<organism evidence="5">
    <name type="scientific">Dissoconium aciculare CBS 342.82</name>
    <dbReference type="NCBI Taxonomy" id="1314786"/>
    <lineage>
        <taxon>Eukaryota</taxon>
        <taxon>Fungi</taxon>
        <taxon>Dikarya</taxon>
        <taxon>Ascomycota</taxon>
        <taxon>Pezizomycotina</taxon>
        <taxon>Dothideomycetes</taxon>
        <taxon>Dothideomycetidae</taxon>
        <taxon>Mycosphaerellales</taxon>
        <taxon>Dissoconiaceae</taxon>
        <taxon>Dissoconium</taxon>
    </lineage>
</organism>
<evidence type="ECO:0000256" key="2">
    <source>
        <dbReference type="SAM" id="SignalP"/>
    </source>
</evidence>
<feature type="chain" id="PRO_5027090315" description="DUF7707 domain-containing protein" evidence="2">
    <location>
        <begin position="20"/>
        <end position="208"/>
    </location>
</feature>
<gene>
    <name evidence="5" type="ORF">K489DRAFT_335577</name>
</gene>
<dbReference type="RefSeq" id="XP_033461336.1">
    <property type="nucleotide sequence ID" value="XM_033602191.1"/>
</dbReference>
<dbReference type="Proteomes" id="UP000504637">
    <property type="component" value="Unplaced"/>
</dbReference>